<evidence type="ECO:0000256" key="9">
    <source>
        <dbReference type="ARBA" id="ARBA00022989"/>
    </source>
</evidence>
<dbReference type="InterPro" id="IPR016275">
    <property type="entry name" value="Glucose-6-phosphatase"/>
</dbReference>
<dbReference type="OrthoDB" id="6416209at2759"/>
<evidence type="ECO:0000256" key="1">
    <source>
        <dbReference type="ARBA" id="ARBA00004477"/>
    </source>
</evidence>
<evidence type="ECO:0000313" key="13">
    <source>
        <dbReference type="EMBL" id="KAF7495371.1"/>
    </source>
</evidence>
<proteinExistence type="inferred from homology"/>
<feature type="transmembrane region" description="Helical" evidence="11">
    <location>
        <begin position="179"/>
        <end position="203"/>
    </location>
</feature>
<evidence type="ECO:0000313" key="14">
    <source>
        <dbReference type="EnsemblMetazoa" id="KAF7495371.1"/>
    </source>
</evidence>
<reference evidence="15" key="1">
    <citation type="journal article" date="2020" name="PLoS Negl. Trop. Dis.">
        <title>High-quality nuclear genome for Sarcoptes scabiei-A critical resource for a neglected parasite.</title>
        <authorList>
            <person name="Korhonen P.K."/>
            <person name="Gasser R.B."/>
            <person name="Ma G."/>
            <person name="Wang T."/>
            <person name="Stroehlein A.J."/>
            <person name="Young N.D."/>
            <person name="Ang C.S."/>
            <person name="Fernando D.D."/>
            <person name="Lu H.C."/>
            <person name="Taylor S."/>
            <person name="Reynolds S.L."/>
            <person name="Mofiz E."/>
            <person name="Najaraj S.H."/>
            <person name="Gowda H."/>
            <person name="Madugundu A."/>
            <person name="Renuse S."/>
            <person name="Holt D."/>
            <person name="Pandey A."/>
            <person name="Papenfuss A.T."/>
            <person name="Fischer K."/>
        </authorList>
    </citation>
    <scope>NUCLEOTIDE SEQUENCE [LARGE SCALE GENOMIC DNA]</scope>
</reference>
<keyword evidence="15" id="KW-1185">Reference proteome</keyword>
<dbReference type="UniPathway" id="UPA00138"/>
<dbReference type="PANTHER" id="PTHR12591:SF0">
    <property type="entry name" value="FI19814P1"/>
    <property type="match status" value="1"/>
</dbReference>
<keyword evidence="5" id="KW-0312">Gluconeogenesis</keyword>
<gene>
    <name evidence="13" type="ORF">SSS_1533</name>
</gene>
<dbReference type="AlphaFoldDB" id="A0A834REZ4"/>
<dbReference type="GO" id="GO:0051156">
    <property type="term" value="P:glucose 6-phosphate metabolic process"/>
    <property type="evidence" value="ECO:0007669"/>
    <property type="project" value="TreeGrafter"/>
</dbReference>
<dbReference type="EnsemblMetazoa" id="SSS_1533s_mrna">
    <property type="protein sequence ID" value="KAF7495371.1"/>
    <property type="gene ID" value="SSS_1533"/>
</dbReference>
<dbReference type="InterPro" id="IPR000326">
    <property type="entry name" value="PAP2/HPO"/>
</dbReference>
<evidence type="ECO:0000256" key="10">
    <source>
        <dbReference type="ARBA" id="ARBA00023136"/>
    </source>
</evidence>
<dbReference type="GO" id="GO:0005789">
    <property type="term" value="C:endoplasmic reticulum membrane"/>
    <property type="evidence" value="ECO:0007669"/>
    <property type="project" value="UniProtKB-SubCell"/>
</dbReference>
<dbReference type="EMBL" id="WVUK01000048">
    <property type="protein sequence ID" value="KAF7495371.1"/>
    <property type="molecule type" value="Genomic_DNA"/>
</dbReference>
<dbReference type="Gene3D" id="1.20.144.10">
    <property type="entry name" value="Phosphatidic acid phosphatase type 2/haloperoxidase"/>
    <property type="match status" value="1"/>
</dbReference>
<feature type="transmembrane region" description="Helical" evidence="11">
    <location>
        <begin position="150"/>
        <end position="167"/>
    </location>
</feature>
<keyword evidence="8" id="KW-0256">Endoplasmic reticulum</keyword>
<dbReference type="InterPro" id="IPR036938">
    <property type="entry name" value="PAP2/HPO_sf"/>
</dbReference>
<feature type="transmembrane region" description="Helical" evidence="11">
    <location>
        <begin position="289"/>
        <end position="314"/>
    </location>
</feature>
<organism evidence="13">
    <name type="scientific">Sarcoptes scabiei</name>
    <name type="common">Itch mite</name>
    <name type="synonym">Acarus scabiei</name>
    <dbReference type="NCBI Taxonomy" id="52283"/>
    <lineage>
        <taxon>Eukaryota</taxon>
        <taxon>Metazoa</taxon>
        <taxon>Ecdysozoa</taxon>
        <taxon>Arthropoda</taxon>
        <taxon>Chelicerata</taxon>
        <taxon>Arachnida</taxon>
        <taxon>Acari</taxon>
        <taxon>Acariformes</taxon>
        <taxon>Sarcoptiformes</taxon>
        <taxon>Astigmata</taxon>
        <taxon>Psoroptidia</taxon>
        <taxon>Sarcoptoidea</taxon>
        <taxon>Sarcoptidae</taxon>
        <taxon>Sarcoptinae</taxon>
        <taxon>Sarcoptes</taxon>
    </lineage>
</organism>
<dbReference type="Pfam" id="PF01569">
    <property type="entry name" value="PAP2"/>
    <property type="match status" value="1"/>
</dbReference>
<reference evidence="13" key="2">
    <citation type="submission" date="2020-01" db="EMBL/GenBank/DDBJ databases">
        <authorList>
            <person name="Korhonen P.K.K."/>
            <person name="Guangxu M.G."/>
            <person name="Wang T.W."/>
            <person name="Stroehlein A.J.S."/>
            <person name="Young N.D."/>
            <person name="Ang C.-S.A."/>
            <person name="Fernando D.W.F."/>
            <person name="Lu H.L."/>
            <person name="Taylor S.T."/>
            <person name="Ehtesham M.E.M."/>
            <person name="Najaraj S.H.N."/>
            <person name="Harsha G.H.G."/>
            <person name="Madugundu A.M."/>
            <person name="Renuse S.R."/>
            <person name="Holt D.H."/>
            <person name="Pandey A.P."/>
            <person name="Papenfuss A.P."/>
            <person name="Gasser R.B.G."/>
            <person name="Fischer K.F."/>
        </authorList>
    </citation>
    <scope>NUCLEOTIDE SEQUENCE</scope>
    <source>
        <strain evidence="13">SSS_KF_BRIS2020</strain>
    </source>
</reference>
<keyword evidence="6 11" id="KW-0812">Transmembrane</keyword>
<reference evidence="14" key="3">
    <citation type="submission" date="2022-06" db="UniProtKB">
        <authorList>
            <consortium name="EnsemblMetazoa"/>
        </authorList>
    </citation>
    <scope>IDENTIFICATION</scope>
</reference>
<comment type="similarity">
    <text evidence="3">Belongs to the glucose-6-phosphatase family.</text>
</comment>
<evidence type="ECO:0000256" key="11">
    <source>
        <dbReference type="SAM" id="Phobius"/>
    </source>
</evidence>
<dbReference type="GO" id="GO:0006094">
    <property type="term" value="P:gluconeogenesis"/>
    <property type="evidence" value="ECO:0007669"/>
    <property type="project" value="UniProtKB-UniPathway"/>
</dbReference>
<dbReference type="GO" id="GO:0004346">
    <property type="term" value="F:glucose-6-phosphatase activity"/>
    <property type="evidence" value="ECO:0007669"/>
    <property type="project" value="UniProtKB-EC"/>
</dbReference>
<sequence>MKMDFLYKNSLPSIALVQQSFNEQQNVMFALSNIFDPKYAFLFYAPLFYSFDHRIGTKMMWASVISEWSNHLLKWFLHGERPYWWIHEFNQSLQQQDRNSTLPTIEQTFMTCETGPGSPSGHAMVTACVWYVIIDGILNRKKLQNSKHRESIRFVGMAMGIAVAKILNLLETESFGLKVYLFGTFGLIGSAIMTYFTLILMGFNPHWSVERALKWCARPEHVRVDTTPFYSMMRYSGFFAGIGLGFNTKLFKCEMSANCLRKRSIIALLSLIASSLIQSVPLSREMESFKLYGIVFLMNMILPYLFIALIPFLINRIDKAVFKQKNQ</sequence>
<evidence type="ECO:0000313" key="15">
    <source>
        <dbReference type="Proteomes" id="UP000070412"/>
    </source>
</evidence>
<keyword evidence="9 11" id="KW-1133">Transmembrane helix</keyword>
<evidence type="ECO:0000256" key="5">
    <source>
        <dbReference type="ARBA" id="ARBA00022432"/>
    </source>
</evidence>
<evidence type="ECO:0000259" key="12">
    <source>
        <dbReference type="Pfam" id="PF01569"/>
    </source>
</evidence>
<feature type="transmembrane region" description="Helical" evidence="11">
    <location>
        <begin position="265"/>
        <end position="283"/>
    </location>
</feature>
<comment type="subcellular location">
    <subcellularLocation>
        <location evidence="1">Endoplasmic reticulum membrane</location>
        <topology evidence="1">Multi-pass membrane protein</topology>
    </subcellularLocation>
</comment>
<keyword evidence="7" id="KW-0378">Hydrolase</keyword>
<dbReference type="SUPFAM" id="SSF48317">
    <property type="entry name" value="Acid phosphatase/Vanadium-dependent haloperoxidase"/>
    <property type="match status" value="1"/>
</dbReference>
<dbReference type="Proteomes" id="UP000070412">
    <property type="component" value="Unassembled WGS sequence"/>
</dbReference>
<keyword evidence="10 11" id="KW-0472">Membrane</keyword>
<accession>A0A834REZ4</accession>
<comment type="pathway">
    <text evidence="2">Carbohydrate biosynthesis; gluconeogenesis.</text>
</comment>
<evidence type="ECO:0000256" key="8">
    <source>
        <dbReference type="ARBA" id="ARBA00022824"/>
    </source>
</evidence>
<protein>
    <recommendedName>
        <fullName evidence="4">glucose-6-phosphatase</fullName>
        <ecNumber evidence="4">3.1.3.9</ecNumber>
    </recommendedName>
</protein>
<evidence type="ECO:0000256" key="7">
    <source>
        <dbReference type="ARBA" id="ARBA00022801"/>
    </source>
</evidence>
<evidence type="ECO:0000256" key="4">
    <source>
        <dbReference type="ARBA" id="ARBA00012634"/>
    </source>
</evidence>
<evidence type="ECO:0000256" key="6">
    <source>
        <dbReference type="ARBA" id="ARBA00022692"/>
    </source>
</evidence>
<feature type="domain" description="Phosphatidic acid phosphatase type 2/haloperoxidase" evidence="12">
    <location>
        <begin position="59"/>
        <end position="163"/>
    </location>
</feature>
<dbReference type="EC" id="3.1.3.9" evidence="4"/>
<dbReference type="PIRSF" id="PIRSF000905">
    <property type="entry name" value="Glucose-6-phosphatase"/>
    <property type="match status" value="1"/>
</dbReference>
<evidence type="ECO:0000256" key="3">
    <source>
        <dbReference type="ARBA" id="ARBA00009266"/>
    </source>
</evidence>
<name>A0A834REZ4_SARSC</name>
<dbReference type="PANTHER" id="PTHR12591">
    <property type="entry name" value="GLUCOSE-6-PHOSPHATASE"/>
    <property type="match status" value="1"/>
</dbReference>
<evidence type="ECO:0000256" key="2">
    <source>
        <dbReference type="ARBA" id="ARBA00004742"/>
    </source>
</evidence>